<proteinExistence type="predicted"/>
<dbReference type="Proteomes" id="UP001165060">
    <property type="component" value="Unassembled WGS sequence"/>
</dbReference>
<evidence type="ECO:0000313" key="2">
    <source>
        <dbReference type="Proteomes" id="UP001165060"/>
    </source>
</evidence>
<evidence type="ECO:0000313" key="1">
    <source>
        <dbReference type="EMBL" id="GMI42358.1"/>
    </source>
</evidence>
<name>A0ABQ6N8D6_9STRA</name>
<sequence>MADQKALHTEQQRRLSVTKNFVAPVKKLSVAEEVGNKLRRMEDKSPKAFLDICLKEFDGAVMRQVDKMRETFDEALDDLRDRSNDMERNLSRLMRWKQETCDKRVAQALAQRDMERKEKLALADWMEQFTPSAAARKEVDEVDFAFIRFSLNMAVACDVCPVQKQLDSGTPAFLSSMLTSR</sequence>
<reference evidence="1 2" key="1">
    <citation type="journal article" date="2023" name="Commun. Biol.">
        <title>Genome analysis of Parmales, the sister group of diatoms, reveals the evolutionary specialization of diatoms from phago-mixotrophs to photoautotrophs.</title>
        <authorList>
            <person name="Ban H."/>
            <person name="Sato S."/>
            <person name="Yoshikawa S."/>
            <person name="Yamada K."/>
            <person name="Nakamura Y."/>
            <person name="Ichinomiya M."/>
            <person name="Sato N."/>
            <person name="Blanc-Mathieu R."/>
            <person name="Endo H."/>
            <person name="Kuwata A."/>
            <person name="Ogata H."/>
        </authorList>
    </citation>
    <scope>NUCLEOTIDE SEQUENCE [LARGE SCALE GENOMIC DNA]</scope>
</reference>
<protein>
    <submittedName>
        <fullName evidence="1">Uncharacterized protein</fullName>
    </submittedName>
</protein>
<accession>A0ABQ6N8D6</accession>
<keyword evidence="2" id="KW-1185">Reference proteome</keyword>
<organism evidence="1 2">
    <name type="scientific">Tetraparma gracilis</name>
    <dbReference type="NCBI Taxonomy" id="2962635"/>
    <lineage>
        <taxon>Eukaryota</taxon>
        <taxon>Sar</taxon>
        <taxon>Stramenopiles</taxon>
        <taxon>Ochrophyta</taxon>
        <taxon>Bolidophyceae</taxon>
        <taxon>Parmales</taxon>
        <taxon>Triparmaceae</taxon>
        <taxon>Tetraparma</taxon>
    </lineage>
</organism>
<gene>
    <name evidence="1" type="ORF">TeGR_g13221</name>
</gene>
<comment type="caution">
    <text evidence="1">The sequence shown here is derived from an EMBL/GenBank/DDBJ whole genome shotgun (WGS) entry which is preliminary data.</text>
</comment>
<dbReference type="EMBL" id="BRYB01002278">
    <property type="protein sequence ID" value="GMI42358.1"/>
    <property type="molecule type" value="Genomic_DNA"/>
</dbReference>